<evidence type="ECO:0000313" key="1">
    <source>
        <dbReference type="EMBL" id="CAG8600383.1"/>
    </source>
</evidence>
<name>A0ACA9MPI9_9GLOM</name>
<keyword evidence="2" id="KW-1185">Reference proteome</keyword>
<sequence length="77" mass="8713">MNADEIIRLKKSLTKALEGGKIVNVLELMNRLKDNTPSKELLKKTEIGLIIGRQRVHPNPEVAKLAKEIVKKWKDAV</sequence>
<organism evidence="1 2">
    <name type="scientific">Dentiscutata heterogama</name>
    <dbReference type="NCBI Taxonomy" id="1316150"/>
    <lineage>
        <taxon>Eukaryota</taxon>
        <taxon>Fungi</taxon>
        <taxon>Fungi incertae sedis</taxon>
        <taxon>Mucoromycota</taxon>
        <taxon>Glomeromycotina</taxon>
        <taxon>Glomeromycetes</taxon>
        <taxon>Diversisporales</taxon>
        <taxon>Gigasporaceae</taxon>
        <taxon>Dentiscutata</taxon>
    </lineage>
</organism>
<feature type="non-terminal residue" evidence="1">
    <location>
        <position position="77"/>
    </location>
</feature>
<evidence type="ECO:0000313" key="2">
    <source>
        <dbReference type="Proteomes" id="UP000789702"/>
    </source>
</evidence>
<comment type="caution">
    <text evidence="1">The sequence shown here is derived from an EMBL/GenBank/DDBJ whole genome shotgun (WGS) entry which is preliminary data.</text>
</comment>
<accession>A0ACA9MPI9</accession>
<dbReference type="EMBL" id="CAJVPU010009951">
    <property type="protein sequence ID" value="CAG8600383.1"/>
    <property type="molecule type" value="Genomic_DNA"/>
</dbReference>
<dbReference type="Proteomes" id="UP000789702">
    <property type="component" value="Unassembled WGS sequence"/>
</dbReference>
<reference evidence="1" key="1">
    <citation type="submission" date="2021-06" db="EMBL/GenBank/DDBJ databases">
        <authorList>
            <person name="Kallberg Y."/>
            <person name="Tangrot J."/>
            <person name="Rosling A."/>
        </authorList>
    </citation>
    <scope>NUCLEOTIDE SEQUENCE</scope>
    <source>
        <strain evidence="1">IL203A</strain>
    </source>
</reference>
<protein>
    <submittedName>
        <fullName evidence="1">11554_t:CDS:1</fullName>
    </submittedName>
</protein>
<gene>
    <name evidence="1" type="ORF">DHETER_LOCUS7222</name>
</gene>
<proteinExistence type="predicted"/>